<comment type="caution">
    <text evidence="2">The sequence shown here is derived from an EMBL/GenBank/DDBJ whole genome shotgun (WGS) entry which is preliminary data.</text>
</comment>
<reference evidence="2" key="1">
    <citation type="submission" date="2019-05" db="EMBL/GenBank/DDBJ databases">
        <title>The de novo reference genome and transcriptome assemblies of the wild tomato species Solanum chilense.</title>
        <authorList>
            <person name="Stam R."/>
            <person name="Nosenko T."/>
            <person name="Hoerger A.C."/>
            <person name="Stephan W."/>
            <person name="Seidel M.A."/>
            <person name="Kuhn J.M.M."/>
            <person name="Haberer G."/>
            <person name="Tellier A."/>
        </authorList>
    </citation>
    <scope>NUCLEOTIDE SEQUENCE</scope>
    <source>
        <tissue evidence="2">Mature leaves</tissue>
    </source>
</reference>
<evidence type="ECO:0000313" key="2">
    <source>
        <dbReference type="EMBL" id="TMW86426.1"/>
    </source>
</evidence>
<feature type="coiled-coil region" evidence="1">
    <location>
        <begin position="83"/>
        <end position="110"/>
    </location>
</feature>
<evidence type="ECO:0000256" key="1">
    <source>
        <dbReference type="SAM" id="Coils"/>
    </source>
</evidence>
<protein>
    <submittedName>
        <fullName evidence="2">Uncharacterized protein</fullName>
    </submittedName>
</protein>
<dbReference type="EMBL" id="RXGB01006503">
    <property type="protein sequence ID" value="TMW86426.1"/>
    <property type="molecule type" value="Genomic_DNA"/>
</dbReference>
<keyword evidence="1" id="KW-0175">Coiled coil</keyword>
<sequence length="269" mass="30953">VTNGCAEVNDKVKDIIAEKIQEIEEGTDVDPIINATFMKIMGEKSKYILGQGSGIKSASRISKMKFKKNFMHNKRKQKKNAVNESVEIKLMKVKNQLKEKQKNREVMEFRLVHDQKLLKESMMELLSHLKNPKNDLPASIFHIFTTSTTSNETSSASLINKNWEGLHANKNQESHMDKFLDNLTDGFNFEKQNLEMDIYDCDKFSTLFNKDVELKATLTEKKNLEIRLPKLNSHASMKTTSKELVDANHQVFEKIHEELKARSMLCTAE</sequence>
<feature type="non-terminal residue" evidence="2">
    <location>
        <position position="1"/>
    </location>
</feature>
<dbReference type="AlphaFoldDB" id="A0A6N2AVQ4"/>
<proteinExistence type="predicted"/>
<organism evidence="2">
    <name type="scientific">Solanum chilense</name>
    <name type="common">Tomato</name>
    <name type="synonym">Lycopersicon chilense</name>
    <dbReference type="NCBI Taxonomy" id="4083"/>
    <lineage>
        <taxon>Eukaryota</taxon>
        <taxon>Viridiplantae</taxon>
        <taxon>Streptophyta</taxon>
        <taxon>Embryophyta</taxon>
        <taxon>Tracheophyta</taxon>
        <taxon>Spermatophyta</taxon>
        <taxon>Magnoliopsida</taxon>
        <taxon>eudicotyledons</taxon>
        <taxon>Gunneridae</taxon>
        <taxon>Pentapetalae</taxon>
        <taxon>asterids</taxon>
        <taxon>lamiids</taxon>
        <taxon>Solanales</taxon>
        <taxon>Solanaceae</taxon>
        <taxon>Solanoideae</taxon>
        <taxon>Solaneae</taxon>
        <taxon>Solanum</taxon>
        <taxon>Solanum subgen. Lycopersicon</taxon>
    </lineage>
</organism>
<accession>A0A6N2AVQ4</accession>
<gene>
    <name evidence="2" type="ORF">EJD97_021394</name>
</gene>
<name>A0A6N2AVQ4_SOLCI</name>